<dbReference type="VEuPathDB" id="VectorBase:BGLAX_039734"/>
<reference evidence="2" key="1">
    <citation type="submission" date="2020-05" db="UniProtKB">
        <authorList>
            <consortium name="EnsemblMetazoa"/>
        </authorList>
    </citation>
    <scope>IDENTIFICATION</scope>
    <source>
        <strain evidence="2">BB02</strain>
    </source>
</reference>
<accession>A0A2C9KRQ9</accession>
<name>A0A2C9KRQ9_BIOGL</name>
<dbReference type="VEuPathDB" id="VectorBase:BGLB022786"/>
<protein>
    <submittedName>
        <fullName evidence="2">Uncharacterized protein</fullName>
    </submittedName>
</protein>
<keyword evidence="1" id="KW-0175">Coiled coil</keyword>
<evidence type="ECO:0000313" key="3">
    <source>
        <dbReference type="Proteomes" id="UP000076420"/>
    </source>
</evidence>
<dbReference type="KEGG" id="bgt:106076235"/>
<organism evidence="2 3">
    <name type="scientific">Biomphalaria glabrata</name>
    <name type="common">Bloodfluke planorb</name>
    <name type="synonym">Freshwater snail</name>
    <dbReference type="NCBI Taxonomy" id="6526"/>
    <lineage>
        <taxon>Eukaryota</taxon>
        <taxon>Metazoa</taxon>
        <taxon>Spiralia</taxon>
        <taxon>Lophotrochozoa</taxon>
        <taxon>Mollusca</taxon>
        <taxon>Gastropoda</taxon>
        <taxon>Heterobranchia</taxon>
        <taxon>Euthyneura</taxon>
        <taxon>Panpulmonata</taxon>
        <taxon>Hygrophila</taxon>
        <taxon>Lymnaeoidea</taxon>
        <taxon>Planorbidae</taxon>
        <taxon>Biomphalaria</taxon>
    </lineage>
</organism>
<evidence type="ECO:0000256" key="1">
    <source>
        <dbReference type="SAM" id="Coils"/>
    </source>
</evidence>
<feature type="coiled-coil region" evidence="1">
    <location>
        <begin position="155"/>
        <end position="304"/>
    </location>
</feature>
<proteinExistence type="predicted"/>
<dbReference type="AlphaFoldDB" id="A0A2C9KRQ9"/>
<dbReference type="SUPFAM" id="SSF57997">
    <property type="entry name" value="Tropomyosin"/>
    <property type="match status" value="1"/>
</dbReference>
<dbReference type="EnsemblMetazoa" id="BGLB022786-RA">
    <property type="protein sequence ID" value="BGLB022786-PA"/>
    <property type="gene ID" value="BGLB022786"/>
</dbReference>
<dbReference type="Proteomes" id="UP000076420">
    <property type="component" value="Unassembled WGS sequence"/>
</dbReference>
<evidence type="ECO:0000313" key="2">
    <source>
        <dbReference type="EnsemblMetazoa" id="BGLB022786-PA"/>
    </source>
</evidence>
<gene>
    <name evidence="2" type="primary">106076235</name>
</gene>
<sequence>TALQLCDLRSGLEAMTSQRNDLQLQLKDMEADLQMKDQEINTLQEEHSKNLVALQDKEDKLRNIEIQFNELTSEHERLETKLVDYDQCKESLHSLEKLTDEQRHELSTLSNEVKLLEVERMKNVTNLETISQLGNQLQSQLDDIEIAKQVWSSEKMSMEANYQTLKDQNAQLQQELVNLQAGCDDTAVQLCDLRSGLEAMTSQRNGLQLQLKDMEADLQMKDQEINTLQEERSKNLVALQDKEDELKELKIQLNELANDHERLGTKLVDYEQCKESLHSLEKLTDEQRRELSTLSNEVKLLEVERKKNVSNLETISQLENRLQLQLDDTEIAKQAWSSEKFPWKLIIKH</sequence>
<feature type="coiled-coil region" evidence="1">
    <location>
        <begin position="12"/>
        <end position="119"/>
    </location>
</feature>